<reference evidence="2 3" key="1">
    <citation type="journal article" date="2015" name="Environ. Microbiol.">
        <title>Metagenome sequence of Elaphomyces granulatus from sporocarp tissue reveals Ascomycota ectomycorrhizal fingerprints of genome expansion and a Proteobacteria-rich microbiome.</title>
        <authorList>
            <person name="Quandt C.A."/>
            <person name="Kohler A."/>
            <person name="Hesse C.N."/>
            <person name="Sharpton T.J."/>
            <person name="Martin F."/>
            <person name="Spatafora J.W."/>
        </authorList>
    </citation>
    <scope>NUCLEOTIDE SEQUENCE [LARGE SCALE GENOMIC DNA]</scope>
    <source>
        <strain evidence="2 3">OSC145934</strain>
    </source>
</reference>
<feature type="region of interest" description="Disordered" evidence="1">
    <location>
        <begin position="1"/>
        <end position="22"/>
    </location>
</feature>
<protein>
    <submittedName>
        <fullName evidence="2">Uncharacterized protein</fullName>
    </submittedName>
</protein>
<keyword evidence="3" id="KW-1185">Reference proteome</keyword>
<evidence type="ECO:0000256" key="1">
    <source>
        <dbReference type="SAM" id="MobiDB-lite"/>
    </source>
</evidence>
<comment type="caution">
    <text evidence="2">The sequence shown here is derived from an EMBL/GenBank/DDBJ whole genome shotgun (WGS) entry which is preliminary data.</text>
</comment>
<accession>A0A232LVU6</accession>
<evidence type="ECO:0000313" key="2">
    <source>
        <dbReference type="EMBL" id="OXV07947.1"/>
    </source>
</evidence>
<organism evidence="2 3">
    <name type="scientific">Elaphomyces granulatus</name>
    <dbReference type="NCBI Taxonomy" id="519963"/>
    <lineage>
        <taxon>Eukaryota</taxon>
        <taxon>Fungi</taxon>
        <taxon>Dikarya</taxon>
        <taxon>Ascomycota</taxon>
        <taxon>Pezizomycotina</taxon>
        <taxon>Eurotiomycetes</taxon>
        <taxon>Eurotiomycetidae</taxon>
        <taxon>Eurotiales</taxon>
        <taxon>Elaphomycetaceae</taxon>
        <taxon>Elaphomyces</taxon>
    </lineage>
</organism>
<dbReference type="AlphaFoldDB" id="A0A232LVU6"/>
<evidence type="ECO:0000313" key="3">
    <source>
        <dbReference type="Proteomes" id="UP000243515"/>
    </source>
</evidence>
<proteinExistence type="predicted"/>
<dbReference type="EMBL" id="NPHW01004415">
    <property type="protein sequence ID" value="OXV07947.1"/>
    <property type="molecule type" value="Genomic_DNA"/>
</dbReference>
<sequence length="106" mass="12096">MGIKHLETIGAAEGPKPGPEDTVTVTMFWREYNADRKPEKLIEAIEGDLRMNDPTVPKSFKTLISSRHLKEWSIWHFDGSDGATRWHSWKRRGVVENIPQDPAVSL</sequence>
<name>A0A232LVU6_9EURO</name>
<dbReference type="Proteomes" id="UP000243515">
    <property type="component" value="Unassembled WGS sequence"/>
</dbReference>
<gene>
    <name evidence="2" type="ORF">Egran_04289</name>
</gene>